<dbReference type="eggNOG" id="ENOG5034AQS">
    <property type="taxonomic scope" value="Bacteria"/>
</dbReference>
<keyword evidence="1" id="KW-1133">Transmembrane helix</keyword>
<evidence type="ECO:0000313" key="2">
    <source>
        <dbReference type="EMBL" id="EWC58067.1"/>
    </source>
</evidence>
<comment type="caution">
    <text evidence="2">The sequence shown here is derived from an EMBL/GenBank/DDBJ whole genome shotgun (WGS) entry which is preliminary data.</text>
</comment>
<dbReference type="Proteomes" id="UP000019277">
    <property type="component" value="Unassembled WGS sequence"/>
</dbReference>
<feature type="transmembrane region" description="Helical" evidence="1">
    <location>
        <begin position="20"/>
        <end position="39"/>
    </location>
</feature>
<evidence type="ECO:0000256" key="1">
    <source>
        <dbReference type="SAM" id="Phobius"/>
    </source>
</evidence>
<organism evidence="2 3">
    <name type="scientific">Actinokineospora spheciospongiae</name>
    <dbReference type="NCBI Taxonomy" id="909613"/>
    <lineage>
        <taxon>Bacteria</taxon>
        <taxon>Bacillati</taxon>
        <taxon>Actinomycetota</taxon>
        <taxon>Actinomycetes</taxon>
        <taxon>Pseudonocardiales</taxon>
        <taxon>Pseudonocardiaceae</taxon>
        <taxon>Actinokineospora</taxon>
    </lineage>
</organism>
<gene>
    <name evidence="2" type="ORF">UO65_6678</name>
</gene>
<dbReference type="OrthoDB" id="4545264at2"/>
<dbReference type="PATRIC" id="fig|909613.9.peg.6672"/>
<proteinExistence type="predicted"/>
<protein>
    <submittedName>
        <fullName evidence="2">Uncharacterized protein</fullName>
    </submittedName>
</protein>
<keyword evidence="1" id="KW-0812">Transmembrane</keyword>
<name>W7IMU8_9PSEU</name>
<accession>W7IMU8</accession>
<dbReference type="RefSeq" id="WP_035290852.1">
    <property type="nucleotide sequence ID" value="NZ_AYXG01000263.1"/>
</dbReference>
<dbReference type="AlphaFoldDB" id="W7IMU8"/>
<dbReference type="STRING" id="909613.UO65_6678"/>
<accession>A0A8E3BH11</accession>
<dbReference type="EMBL" id="AYXG01000263">
    <property type="protein sequence ID" value="EWC58067.1"/>
    <property type="molecule type" value="Genomic_DNA"/>
</dbReference>
<keyword evidence="1" id="KW-0472">Membrane</keyword>
<reference evidence="2 3" key="1">
    <citation type="journal article" date="2014" name="Genome Announc.">
        <title>Draft Genome Sequence of the Antitrypanosomally Active Sponge-Associated Bacterium Actinokineospora sp. Strain EG49.</title>
        <authorList>
            <person name="Harjes J."/>
            <person name="Ryu T."/>
            <person name="Abdelmohsen U.R."/>
            <person name="Moitinho-Silva L."/>
            <person name="Horn H."/>
            <person name="Ravasi T."/>
            <person name="Hentschel U."/>
        </authorList>
    </citation>
    <scope>NUCLEOTIDE SEQUENCE [LARGE SCALE GENOMIC DNA]</scope>
    <source>
        <strain evidence="2 3">EG49</strain>
    </source>
</reference>
<keyword evidence="3" id="KW-1185">Reference proteome</keyword>
<feature type="transmembrane region" description="Helical" evidence="1">
    <location>
        <begin position="45"/>
        <end position="62"/>
    </location>
</feature>
<sequence length="206" mass="21567">MAERIPLSLVEGATRRRGCAAAAVVVVFAAAVGGVVGLIAGRLPALIAAGVVAVLFGVLFWGSTRRSVWLEGDSVVARTFGQRSVDLRGADRLELVVTDMRGTRTVGLLVGEGRRTVNVSLAVYAGTGGRELGILVLRRLADILAGSENSAGLVFSQLLVAQLRAEAKGEPAPDRPLYRLASVAPTGRLAQRLKPEAVTRFVASLD</sequence>
<evidence type="ECO:0000313" key="3">
    <source>
        <dbReference type="Proteomes" id="UP000019277"/>
    </source>
</evidence>